<name>A0A6A6H0F6_VIRVR</name>
<accession>A0A6A6H0F6</accession>
<gene>
    <name evidence="1" type="ORF">EV356DRAFT_506777</name>
</gene>
<evidence type="ECO:0000313" key="2">
    <source>
        <dbReference type="Proteomes" id="UP000800092"/>
    </source>
</evidence>
<sequence>MRNATSLPKRCRQSGWTKHRIFTKYRREVDQIGEYWESPYDSRSPLNRFFEVQVNFLNGIEGSSAP</sequence>
<dbReference type="EMBL" id="ML991825">
    <property type="protein sequence ID" value="KAF2231564.1"/>
    <property type="molecule type" value="Genomic_DNA"/>
</dbReference>
<keyword evidence="2" id="KW-1185">Reference proteome</keyword>
<dbReference type="AlphaFoldDB" id="A0A6A6H0F6"/>
<protein>
    <submittedName>
        <fullName evidence="1">Uncharacterized protein</fullName>
    </submittedName>
</protein>
<proteinExistence type="predicted"/>
<organism evidence="1 2">
    <name type="scientific">Viridothelium virens</name>
    <name type="common">Speckled blister lichen</name>
    <name type="synonym">Trypethelium virens</name>
    <dbReference type="NCBI Taxonomy" id="1048519"/>
    <lineage>
        <taxon>Eukaryota</taxon>
        <taxon>Fungi</taxon>
        <taxon>Dikarya</taxon>
        <taxon>Ascomycota</taxon>
        <taxon>Pezizomycotina</taxon>
        <taxon>Dothideomycetes</taxon>
        <taxon>Dothideomycetes incertae sedis</taxon>
        <taxon>Trypetheliales</taxon>
        <taxon>Trypetheliaceae</taxon>
        <taxon>Viridothelium</taxon>
    </lineage>
</organism>
<reference evidence="1" key="1">
    <citation type="journal article" date="2020" name="Stud. Mycol.">
        <title>101 Dothideomycetes genomes: a test case for predicting lifestyles and emergence of pathogens.</title>
        <authorList>
            <person name="Haridas S."/>
            <person name="Albert R."/>
            <person name="Binder M."/>
            <person name="Bloem J."/>
            <person name="Labutti K."/>
            <person name="Salamov A."/>
            <person name="Andreopoulos B."/>
            <person name="Baker S."/>
            <person name="Barry K."/>
            <person name="Bills G."/>
            <person name="Bluhm B."/>
            <person name="Cannon C."/>
            <person name="Castanera R."/>
            <person name="Culley D."/>
            <person name="Daum C."/>
            <person name="Ezra D."/>
            <person name="Gonzalez J."/>
            <person name="Henrissat B."/>
            <person name="Kuo A."/>
            <person name="Liang C."/>
            <person name="Lipzen A."/>
            <person name="Lutzoni F."/>
            <person name="Magnuson J."/>
            <person name="Mondo S."/>
            <person name="Nolan M."/>
            <person name="Ohm R."/>
            <person name="Pangilinan J."/>
            <person name="Park H.-J."/>
            <person name="Ramirez L."/>
            <person name="Alfaro M."/>
            <person name="Sun H."/>
            <person name="Tritt A."/>
            <person name="Yoshinaga Y."/>
            <person name="Zwiers L.-H."/>
            <person name="Turgeon B."/>
            <person name="Goodwin S."/>
            <person name="Spatafora J."/>
            <person name="Crous P."/>
            <person name="Grigoriev I."/>
        </authorList>
    </citation>
    <scope>NUCLEOTIDE SEQUENCE</scope>
    <source>
        <strain evidence="1">Tuck. ex Michener</strain>
    </source>
</reference>
<evidence type="ECO:0000313" key="1">
    <source>
        <dbReference type="EMBL" id="KAF2231564.1"/>
    </source>
</evidence>
<dbReference type="Proteomes" id="UP000800092">
    <property type="component" value="Unassembled WGS sequence"/>
</dbReference>